<evidence type="ECO:0000313" key="1">
    <source>
        <dbReference type="EMBL" id="TEU30080.1"/>
    </source>
</evidence>
<dbReference type="Pfam" id="PF11681">
    <property type="entry name" value="Phage_Tube_PhiTE"/>
    <property type="match status" value="1"/>
</dbReference>
<protein>
    <submittedName>
        <fullName evidence="1">DUF3277 family protein</fullName>
    </submittedName>
</protein>
<dbReference type="InterPro" id="IPR021695">
    <property type="entry name" value="Phage_KPP10_Orf10"/>
</dbReference>
<dbReference type="EMBL" id="SNTY01000012">
    <property type="protein sequence ID" value="TEU30080.1"/>
    <property type="molecule type" value="Genomic_DNA"/>
</dbReference>
<name>A0A4Y7XE89_9GAMM</name>
<sequence>MSTYSFLDCAASLTSDDATIDLGYGAAVADEGITFAAAGDKNTMTVGADGEGMHSLHADKSGAVTIRLLKTSPANAKLMNLYNLQAGNSKKWGRNTITFNHSGSGDNGTASLCAFRKKPDLKYAKDADIVEWVFDAIKLDTKLGEYQ</sequence>
<dbReference type="NCBIfam" id="NF047581">
    <property type="entry name" value="gp105_phage_fam"/>
    <property type="match status" value="1"/>
</dbReference>
<keyword evidence="2" id="KW-1185">Reference proteome</keyword>
<comment type="caution">
    <text evidence="1">The sequence shown here is derived from an EMBL/GenBank/DDBJ whole genome shotgun (WGS) entry which is preliminary data.</text>
</comment>
<proteinExistence type="predicted"/>
<accession>A0A4Y7XE89</accession>
<dbReference type="RefSeq" id="WP_134243561.1">
    <property type="nucleotide sequence ID" value="NZ_SNTY01000012.1"/>
</dbReference>
<evidence type="ECO:0000313" key="2">
    <source>
        <dbReference type="Proteomes" id="UP000297834"/>
    </source>
</evidence>
<organism evidence="1 2">
    <name type="scientific">Alkanindiges illinoisensis</name>
    <dbReference type="NCBI Taxonomy" id="197183"/>
    <lineage>
        <taxon>Bacteria</taxon>
        <taxon>Pseudomonadati</taxon>
        <taxon>Pseudomonadota</taxon>
        <taxon>Gammaproteobacteria</taxon>
        <taxon>Moraxellales</taxon>
        <taxon>Moraxellaceae</taxon>
        <taxon>Alkanindiges</taxon>
    </lineage>
</organism>
<dbReference type="OrthoDB" id="5465433at2"/>
<dbReference type="Proteomes" id="UP000297834">
    <property type="component" value="Unassembled WGS sequence"/>
</dbReference>
<dbReference type="AlphaFoldDB" id="A0A4Y7XE89"/>
<gene>
    <name evidence="1" type="ORF">E2B99_03300</name>
</gene>
<reference evidence="1 2" key="1">
    <citation type="submission" date="2019-03" db="EMBL/GenBank/DDBJ databases">
        <title>Alkanindiges illinoisensis: a potential pathogenic isolated from ascites of a gastric cancer patient with abdominal metastasis.</title>
        <authorList>
            <person name="Hu X."/>
            <person name="Yang B."/>
            <person name="Yan X."/>
            <person name="Lin L."/>
            <person name="Zhao H."/>
            <person name="Zhou F."/>
            <person name="Su B."/>
            <person name="Chen J."/>
            <person name="Rui Y."/>
            <person name="Wang Q."/>
            <person name="Zheng L."/>
        </authorList>
    </citation>
    <scope>NUCLEOTIDE SEQUENCE [LARGE SCALE GENOMIC DNA]</scope>
    <source>
        <strain evidence="1 2">NFYY 23406</strain>
    </source>
</reference>